<reference evidence="3" key="1">
    <citation type="submission" date="2016-10" db="EMBL/GenBank/DDBJ databases">
        <authorList>
            <person name="Varghese N."/>
            <person name="Submissions S."/>
        </authorList>
    </citation>
    <scope>NUCLEOTIDE SEQUENCE [LARGE SCALE GENOMIC DNA]</scope>
    <source>
        <strain evidence="3">CGMCC 1.3566</strain>
    </source>
</reference>
<keyword evidence="1" id="KW-0472">Membrane</keyword>
<dbReference type="AlphaFoldDB" id="A0A1I0EZL7"/>
<name>A0A1I0EZL7_9BACI</name>
<feature type="transmembrane region" description="Helical" evidence="1">
    <location>
        <begin position="43"/>
        <end position="60"/>
    </location>
</feature>
<keyword evidence="1" id="KW-1133">Transmembrane helix</keyword>
<sequence>MINITIRRSFIGLGFTAIVTFIALSIMVVQGVEASVSDIWKNMLGSMLMGVYFGIASLLYDIESWSPLKQTLIHFLLSIFIWLPLALYLGWVPFDVESLFIATGLFILSYAMFWFGTCIYFLKLEKEMNNSIKK</sequence>
<dbReference type="EMBL" id="FOHJ01000005">
    <property type="protein sequence ID" value="SET50969.1"/>
    <property type="molecule type" value="Genomic_DNA"/>
</dbReference>
<evidence type="ECO:0000313" key="2">
    <source>
        <dbReference type="EMBL" id="SET50969.1"/>
    </source>
</evidence>
<feature type="transmembrane region" description="Helical" evidence="1">
    <location>
        <begin position="100"/>
        <end position="122"/>
    </location>
</feature>
<dbReference type="RefSeq" id="WP_093134428.1">
    <property type="nucleotide sequence ID" value="NZ_FOHJ01000005.1"/>
</dbReference>
<keyword evidence="3" id="KW-1185">Reference proteome</keyword>
<evidence type="ECO:0000256" key="1">
    <source>
        <dbReference type="SAM" id="Phobius"/>
    </source>
</evidence>
<feature type="transmembrane region" description="Helical" evidence="1">
    <location>
        <begin position="72"/>
        <end position="94"/>
    </location>
</feature>
<dbReference type="InterPro" id="IPR021560">
    <property type="entry name" value="DUF3021"/>
</dbReference>
<dbReference type="Proteomes" id="UP000199095">
    <property type="component" value="Unassembled WGS sequence"/>
</dbReference>
<dbReference type="STRING" id="237682.SAMN05421676_105139"/>
<feature type="transmembrane region" description="Helical" evidence="1">
    <location>
        <begin position="12"/>
        <end position="31"/>
    </location>
</feature>
<proteinExistence type="predicted"/>
<accession>A0A1I0EZL7</accession>
<dbReference type="Pfam" id="PF11457">
    <property type="entry name" value="DUF3021"/>
    <property type="match status" value="1"/>
</dbReference>
<evidence type="ECO:0008006" key="4">
    <source>
        <dbReference type="Google" id="ProtNLM"/>
    </source>
</evidence>
<keyword evidence="1" id="KW-0812">Transmembrane</keyword>
<protein>
    <recommendedName>
        <fullName evidence="4">DUF3021 domain-containing protein</fullName>
    </recommendedName>
</protein>
<evidence type="ECO:0000313" key="3">
    <source>
        <dbReference type="Proteomes" id="UP000199095"/>
    </source>
</evidence>
<dbReference type="OrthoDB" id="2735472at2"/>
<organism evidence="2 3">
    <name type="scientific">Salinibacillus kushneri</name>
    <dbReference type="NCBI Taxonomy" id="237682"/>
    <lineage>
        <taxon>Bacteria</taxon>
        <taxon>Bacillati</taxon>
        <taxon>Bacillota</taxon>
        <taxon>Bacilli</taxon>
        <taxon>Bacillales</taxon>
        <taxon>Bacillaceae</taxon>
        <taxon>Salinibacillus</taxon>
    </lineage>
</organism>
<gene>
    <name evidence="2" type="ORF">SAMN05421676_105139</name>
</gene>